<dbReference type="PROSITE" id="PS00136">
    <property type="entry name" value="SUBTILASE_ASP"/>
    <property type="match status" value="1"/>
</dbReference>
<evidence type="ECO:0000256" key="7">
    <source>
        <dbReference type="ARBA" id="ARBA00022825"/>
    </source>
</evidence>
<dbReference type="Pfam" id="PF00082">
    <property type="entry name" value="Peptidase_S8"/>
    <property type="match status" value="1"/>
</dbReference>
<evidence type="ECO:0000256" key="4">
    <source>
        <dbReference type="ARBA" id="ARBA00022670"/>
    </source>
</evidence>
<gene>
    <name evidence="15" type="ORF">BG006_010908</name>
</gene>
<proteinExistence type="inferred from homology"/>
<feature type="compositionally biased region" description="Basic residues" evidence="11">
    <location>
        <begin position="1265"/>
        <end position="1277"/>
    </location>
</feature>
<dbReference type="InterPro" id="IPR034187">
    <property type="entry name" value="Peptidases_S8_5"/>
</dbReference>
<dbReference type="GO" id="GO:0005615">
    <property type="term" value="C:extracellular space"/>
    <property type="evidence" value="ECO:0007669"/>
    <property type="project" value="TreeGrafter"/>
</dbReference>
<name>A0A9P5SY26_9FUNG</name>
<dbReference type="InterPro" id="IPR023827">
    <property type="entry name" value="Peptidase_S8_Asp-AS"/>
</dbReference>
<feature type="region of interest" description="Disordered" evidence="11">
    <location>
        <begin position="76"/>
        <end position="103"/>
    </location>
</feature>
<reference evidence="15" key="1">
    <citation type="journal article" date="2020" name="Fungal Divers.">
        <title>Resolving the Mortierellaceae phylogeny through synthesis of multi-gene phylogenetics and phylogenomics.</title>
        <authorList>
            <person name="Vandepol N."/>
            <person name="Liber J."/>
            <person name="Desiro A."/>
            <person name="Na H."/>
            <person name="Kennedy M."/>
            <person name="Barry K."/>
            <person name="Grigoriev I.V."/>
            <person name="Miller A.N."/>
            <person name="O'Donnell K."/>
            <person name="Stajich J.E."/>
            <person name="Bonito G."/>
        </authorList>
    </citation>
    <scope>NUCLEOTIDE SEQUENCE</scope>
    <source>
        <strain evidence="15">NVP1</strain>
    </source>
</reference>
<dbReference type="InterPro" id="IPR000209">
    <property type="entry name" value="Peptidase_S8/S53_dom"/>
</dbReference>
<dbReference type="InterPro" id="IPR036852">
    <property type="entry name" value="Peptidase_S8/S53_dom_sf"/>
</dbReference>
<feature type="signal peptide" evidence="12">
    <location>
        <begin position="1"/>
        <end position="25"/>
    </location>
</feature>
<dbReference type="GO" id="GO:0004252">
    <property type="term" value="F:serine-type endopeptidase activity"/>
    <property type="evidence" value="ECO:0007669"/>
    <property type="project" value="UniProtKB-UniRule"/>
</dbReference>
<feature type="domain" description="PA" evidence="14">
    <location>
        <begin position="525"/>
        <end position="612"/>
    </location>
</feature>
<keyword evidence="5 12" id="KW-0732">Signal</keyword>
<evidence type="ECO:0000259" key="14">
    <source>
        <dbReference type="Pfam" id="PF02225"/>
    </source>
</evidence>
<dbReference type="PANTHER" id="PTHR43806:SF66">
    <property type="entry name" value="SERIN ENDOPEPTIDASE"/>
    <property type="match status" value="1"/>
</dbReference>
<dbReference type="PROSITE" id="PS00138">
    <property type="entry name" value="SUBTILASE_SER"/>
    <property type="match status" value="1"/>
</dbReference>
<protein>
    <submittedName>
        <fullName evidence="15">Uncharacterized protein</fullName>
    </submittedName>
</protein>
<organism evidence="15 16">
    <name type="scientific">Podila minutissima</name>
    <dbReference type="NCBI Taxonomy" id="64525"/>
    <lineage>
        <taxon>Eukaryota</taxon>
        <taxon>Fungi</taxon>
        <taxon>Fungi incertae sedis</taxon>
        <taxon>Mucoromycota</taxon>
        <taxon>Mortierellomycotina</taxon>
        <taxon>Mortierellomycetes</taxon>
        <taxon>Mortierellales</taxon>
        <taxon>Mortierellaceae</taxon>
        <taxon>Podila</taxon>
    </lineage>
</organism>
<dbReference type="CDD" id="cd07489">
    <property type="entry name" value="Peptidases_S8_5"/>
    <property type="match status" value="1"/>
</dbReference>
<feature type="compositionally biased region" description="Basic residues" evidence="11">
    <location>
        <begin position="1130"/>
        <end position="1163"/>
    </location>
</feature>
<dbReference type="Proteomes" id="UP000696485">
    <property type="component" value="Unassembled WGS sequence"/>
</dbReference>
<feature type="region of interest" description="Disordered" evidence="11">
    <location>
        <begin position="1265"/>
        <end position="1285"/>
    </location>
</feature>
<feature type="active site" description="Charge relay system" evidence="8 9">
    <location>
        <position position="690"/>
    </location>
</feature>
<dbReference type="SUPFAM" id="SSF52025">
    <property type="entry name" value="PA domain"/>
    <property type="match status" value="1"/>
</dbReference>
<dbReference type="InterPro" id="IPR050131">
    <property type="entry name" value="Peptidase_S8_subtilisin-like"/>
</dbReference>
<keyword evidence="3" id="KW-0964">Secreted</keyword>
<evidence type="ECO:0000256" key="6">
    <source>
        <dbReference type="ARBA" id="ARBA00022801"/>
    </source>
</evidence>
<keyword evidence="7 9" id="KW-0720">Serine protease</keyword>
<dbReference type="Pfam" id="PF02225">
    <property type="entry name" value="PA"/>
    <property type="match status" value="1"/>
</dbReference>
<evidence type="ECO:0000256" key="10">
    <source>
        <dbReference type="RuleBase" id="RU003355"/>
    </source>
</evidence>
<feature type="domain" description="Peptidase S8/S53" evidence="13">
    <location>
        <begin position="274"/>
        <end position="724"/>
    </location>
</feature>
<feature type="compositionally biased region" description="Basic and acidic residues" evidence="11">
    <location>
        <begin position="972"/>
        <end position="981"/>
    </location>
</feature>
<evidence type="ECO:0000256" key="3">
    <source>
        <dbReference type="ARBA" id="ARBA00022525"/>
    </source>
</evidence>
<evidence type="ECO:0000313" key="15">
    <source>
        <dbReference type="EMBL" id="KAF9338092.1"/>
    </source>
</evidence>
<evidence type="ECO:0000256" key="9">
    <source>
        <dbReference type="PROSITE-ProRule" id="PRU01240"/>
    </source>
</evidence>
<dbReference type="GO" id="GO:0006508">
    <property type="term" value="P:proteolysis"/>
    <property type="evidence" value="ECO:0007669"/>
    <property type="project" value="UniProtKB-KW"/>
</dbReference>
<dbReference type="InterPro" id="IPR003137">
    <property type="entry name" value="PA_domain"/>
</dbReference>
<feature type="region of interest" description="Disordered" evidence="11">
    <location>
        <begin position="1124"/>
        <end position="1173"/>
    </location>
</feature>
<dbReference type="InterPro" id="IPR023828">
    <property type="entry name" value="Peptidase_S8_Ser-AS"/>
</dbReference>
<dbReference type="PROSITE" id="PS51892">
    <property type="entry name" value="SUBTILASE"/>
    <property type="match status" value="1"/>
</dbReference>
<evidence type="ECO:0000256" key="11">
    <source>
        <dbReference type="SAM" id="MobiDB-lite"/>
    </source>
</evidence>
<evidence type="ECO:0000256" key="1">
    <source>
        <dbReference type="ARBA" id="ARBA00011073"/>
    </source>
</evidence>
<evidence type="ECO:0000313" key="16">
    <source>
        <dbReference type="Proteomes" id="UP000696485"/>
    </source>
</evidence>
<evidence type="ECO:0000256" key="12">
    <source>
        <dbReference type="SAM" id="SignalP"/>
    </source>
</evidence>
<dbReference type="InterPro" id="IPR046450">
    <property type="entry name" value="PA_dom_sf"/>
</dbReference>
<dbReference type="SUPFAM" id="SSF52743">
    <property type="entry name" value="Subtilisin-like"/>
    <property type="match status" value="1"/>
</dbReference>
<sequence length="1322" mass="142068">MRTRTRLPLALLVALAVVNVPPWLMYKGNTIASVCAIDIPASLATTPAAVAGNEPVQVVDAKEEQSTLDPEAAIVPASSSSNEQEVAEATVAEPKSDGAFDGSRLTPSLQATIITNDLPWNDLTAEEKVAPLVPEPEVVSPPDAAAPAPPRRARYSHTYYAKLSAEPRTEDARVQHANVAQALMALPGKVTIRHQFGMDADDVLNVISFKVEGSGDGLEQVAALEGVIGIYPVHTRKRPKALPLGSLKLTRPTLQSAHVLTGVQAVHEHLGLTGKGIKVGIIDTGIDYKHPALGGCFGPGCKVAFGYDFVGDDYDNGDTDKDTPKPDKDPMDCAGHGTHVAGIVAAWNEGAAARGPEKFVGVAPEATLGAYRVFGCEGEVSDDVLLAALKLAYTDGMDVVNLSLGGASGWPEEPFAMACSAYVEKGMHISIANGNDGDEGLFEDGAPATAAGAIAVGSVDNTHFLGPAADVSWQPVDSQGRIHLETGASNTFKIGMAMGADGADIPLASFRKDTVYVIHAPTGDAATGCKAYPAGFDKTLAGQGPPIARKNIIVLIRRGDCTFNDKAQNVADAKLGGLLVYDIIPEQRPLGMAVTGVNISAAGLSFEDATQILNALKKGPQGSKGSRLTVRFSGTDQYLPLASGGKISDFSSWGPDARLKYKPDVISPGGMIYSTFPMAKGGFATLQGTSMASPYMAGVQALYLERYGKTDPNKLLNLLQSTAKVTIRPGSPTSLASVFQQGGGLIALERLFATDPPTVLNPTALYLNDTQYQKLEHEITFFNPSKTSARTWSLVHRPASSVNGFEEQTHYSPVNVSRIRTSEEGASSATMEPSQLTLLPGATGTVTVRISPPSTLNVDERWLYSGFLDFHCQASTAGGPSKECDSSLVSYGGMHGHLSGIPILNPALTYPALQLDRYASSDGTETSGYDPTFPNDGAHHQHHYHRQRHPNGQIRIEQEVHAEQQQQFSSPNDDKSVAGDKKKGHKKDKDHKNLFRDQSETIMVGKNTLDWVQILISVNFPTGLLTIEVESVCEGDHDQGSGRIRLEIGGSGVSRFQIESEEELEEAQKVLQAGDENAADPEMLRLIRAKLARSKELAFMPGGLYMPYQGYSDVMFQPSQIEVQQDQAAHFHRKQKSGKGKKAKKRKSTAAKRKGNKHYHKSGKPQGKGHNLKAHNDRQRNNAACVPRILGLIPNGYNPWSSRTDSAEGNTFQTFSWMGDLLLENPSASGDVDGADDSSMNDRSEQQLAQWHGRGSQHILELKKGHKKGANGKHKKKNPEERNLPDGRYRLVVKVLKPWGIRGRATDVERWSSPIIVIKRNK</sequence>
<dbReference type="InterPro" id="IPR015500">
    <property type="entry name" value="Peptidase_S8_subtilisin-rel"/>
</dbReference>
<dbReference type="EMBL" id="JAAAUY010000009">
    <property type="protein sequence ID" value="KAF9338092.1"/>
    <property type="molecule type" value="Genomic_DNA"/>
</dbReference>
<keyword evidence="6 9" id="KW-0378">Hydrolase</keyword>
<comment type="caution">
    <text evidence="15">The sequence shown here is derived from an EMBL/GenBank/DDBJ whole genome shotgun (WGS) entry which is preliminary data.</text>
</comment>
<keyword evidence="16" id="KW-1185">Reference proteome</keyword>
<dbReference type="PRINTS" id="PR00723">
    <property type="entry name" value="SUBTILISIN"/>
</dbReference>
<evidence type="ECO:0000256" key="2">
    <source>
        <dbReference type="ARBA" id="ARBA00022512"/>
    </source>
</evidence>
<feature type="active site" description="Charge relay system" evidence="8 9">
    <location>
        <position position="336"/>
    </location>
</feature>
<feature type="region of interest" description="Disordered" evidence="11">
    <location>
        <begin position="961"/>
        <end position="994"/>
    </location>
</feature>
<dbReference type="PANTHER" id="PTHR43806">
    <property type="entry name" value="PEPTIDASE S8"/>
    <property type="match status" value="1"/>
</dbReference>
<dbReference type="InterPro" id="IPR022398">
    <property type="entry name" value="Peptidase_S8_His-AS"/>
</dbReference>
<evidence type="ECO:0000259" key="13">
    <source>
        <dbReference type="Pfam" id="PF00082"/>
    </source>
</evidence>
<keyword evidence="4 9" id="KW-0645">Protease</keyword>
<feature type="active site" description="Charge relay system" evidence="8 9">
    <location>
        <position position="283"/>
    </location>
</feature>
<feature type="region of interest" description="Disordered" evidence="11">
    <location>
        <begin position="921"/>
        <end position="948"/>
    </location>
</feature>
<evidence type="ECO:0000256" key="8">
    <source>
        <dbReference type="PIRSR" id="PIRSR615500-1"/>
    </source>
</evidence>
<keyword evidence="2" id="KW-0134">Cell wall</keyword>
<dbReference type="Gene3D" id="3.50.30.30">
    <property type="match status" value="1"/>
</dbReference>
<dbReference type="PROSITE" id="PS00137">
    <property type="entry name" value="SUBTILASE_HIS"/>
    <property type="match status" value="1"/>
</dbReference>
<accession>A0A9P5SY26</accession>
<feature type="chain" id="PRO_5040336956" evidence="12">
    <location>
        <begin position="26"/>
        <end position="1322"/>
    </location>
</feature>
<evidence type="ECO:0000256" key="5">
    <source>
        <dbReference type="ARBA" id="ARBA00022729"/>
    </source>
</evidence>
<dbReference type="Gene3D" id="3.40.50.200">
    <property type="entry name" value="Peptidase S8/S53 domain"/>
    <property type="match status" value="2"/>
</dbReference>
<comment type="similarity">
    <text evidence="1 9 10">Belongs to the peptidase S8 family.</text>
</comment>